<dbReference type="Pfam" id="PF00672">
    <property type="entry name" value="HAMP"/>
    <property type="match status" value="1"/>
</dbReference>
<keyword evidence="10 14" id="KW-0067">ATP-binding</keyword>
<reference evidence="17 18" key="1">
    <citation type="submission" date="2013-04" db="EMBL/GenBank/DDBJ databases">
        <title>Hyphomonas hirschiana VP5 Genome Sequencing.</title>
        <authorList>
            <person name="Lai Q."/>
            <person name="Shao Z."/>
        </authorList>
    </citation>
    <scope>NUCLEOTIDE SEQUENCE [LARGE SCALE GENOMIC DNA]</scope>
    <source>
        <strain evidence="17 18">VP5</strain>
    </source>
</reference>
<evidence type="ECO:0000259" key="15">
    <source>
        <dbReference type="PROSITE" id="PS50109"/>
    </source>
</evidence>
<feature type="transmembrane region" description="Helical" evidence="14">
    <location>
        <begin position="6"/>
        <end position="32"/>
    </location>
</feature>
<evidence type="ECO:0000256" key="1">
    <source>
        <dbReference type="ARBA" id="ARBA00000085"/>
    </source>
</evidence>
<dbReference type="SMART" id="SM00387">
    <property type="entry name" value="HATPase_c"/>
    <property type="match status" value="1"/>
</dbReference>
<keyword evidence="7 14" id="KW-0812">Transmembrane</keyword>
<dbReference type="RefSeq" id="WP_011647183.1">
    <property type="nucleotide sequence ID" value="NZ_ARYI01000012.1"/>
</dbReference>
<dbReference type="PATRIC" id="fig|1280951.3.peg.2694"/>
<dbReference type="CDD" id="cd06225">
    <property type="entry name" value="HAMP"/>
    <property type="match status" value="1"/>
</dbReference>
<keyword evidence="12 14" id="KW-0902">Two-component regulatory system</keyword>
<keyword evidence="18" id="KW-1185">Reference proteome</keyword>
<dbReference type="Gene3D" id="3.30.565.10">
    <property type="entry name" value="Histidine kinase-like ATPase, C-terminal domain"/>
    <property type="match status" value="1"/>
</dbReference>
<keyword evidence="3 14" id="KW-1003">Cell membrane</keyword>
<comment type="function">
    <text evidence="14">Member of a two-component regulatory system.</text>
</comment>
<dbReference type="InterPro" id="IPR003660">
    <property type="entry name" value="HAMP_dom"/>
</dbReference>
<dbReference type="PROSITE" id="PS50885">
    <property type="entry name" value="HAMP"/>
    <property type="match status" value="1"/>
</dbReference>
<dbReference type="EMBL" id="ARYI01000012">
    <property type="protein sequence ID" value="KCZ90532.1"/>
    <property type="molecule type" value="Genomic_DNA"/>
</dbReference>
<keyword evidence="8 14" id="KW-0547">Nucleotide-binding</keyword>
<dbReference type="PROSITE" id="PS50109">
    <property type="entry name" value="HIS_KIN"/>
    <property type="match status" value="1"/>
</dbReference>
<dbReference type="OrthoDB" id="9809766at2"/>
<dbReference type="PANTHER" id="PTHR45436:SF9">
    <property type="entry name" value="SENSOR PROTEIN"/>
    <property type="match status" value="1"/>
</dbReference>
<feature type="domain" description="Histidine kinase" evidence="15">
    <location>
        <begin position="240"/>
        <end position="451"/>
    </location>
</feature>
<gene>
    <name evidence="17" type="ORF">HHI_13375</name>
</gene>
<dbReference type="InterPro" id="IPR006290">
    <property type="entry name" value="CztS_silS_copS"/>
</dbReference>
<dbReference type="FunFam" id="1.10.287.130:FF:000001">
    <property type="entry name" value="Two-component sensor histidine kinase"/>
    <property type="match status" value="1"/>
</dbReference>
<dbReference type="InterPro" id="IPR005467">
    <property type="entry name" value="His_kinase_dom"/>
</dbReference>
<dbReference type="CDD" id="cd00082">
    <property type="entry name" value="HisKA"/>
    <property type="match status" value="1"/>
</dbReference>
<evidence type="ECO:0000313" key="17">
    <source>
        <dbReference type="EMBL" id="KCZ90532.1"/>
    </source>
</evidence>
<evidence type="ECO:0000256" key="11">
    <source>
        <dbReference type="ARBA" id="ARBA00022989"/>
    </source>
</evidence>
<evidence type="ECO:0000313" key="18">
    <source>
        <dbReference type="Proteomes" id="UP000025061"/>
    </source>
</evidence>
<dbReference type="Gene3D" id="6.10.340.10">
    <property type="match status" value="1"/>
</dbReference>
<comment type="caution">
    <text evidence="17">The sequence shown here is derived from an EMBL/GenBank/DDBJ whole genome shotgun (WGS) entry which is preliminary data.</text>
</comment>
<dbReference type="Pfam" id="PF00512">
    <property type="entry name" value="HisKA"/>
    <property type="match status" value="1"/>
</dbReference>
<feature type="domain" description="HAMP" evidence="16">
    <location>
        <begin position="179"/>
        <end position="232"/>
    </location>
</feature>
<evidence type="ECO:0000256" key="9">
    <source>
        <dbReference type="ARBA" id="ARBA00022777"/>
    </source>
</evidence>
<dbReference type="PANTHER" id="PTHR45436">
    <property type="entry name" value="SENSOR HISTIDINE KINASE YKOH"/>
    <property type="match status" value="1"/>
</dbReference>
<dbReference type="SUPFAM" id="SSF47384">
    <property type="entry name" value="Homodimeric domain of signal transducing histidine kinase"/>
    <property type="match status" value="1"/>
</dbReference>
<organism evidence="17 18">
    <name type="scientific">Hyphomonas hirschiana VP5</name>
    <dbReference type="NCBI Taxonomy" id="1280951"/>
    <lineage>
        <taxon>Bacteria</taxon>
        <taxon>Pseudomonadati</taxon>
        <taxon>Pseudomonadota</taxon>
        <taxon>Alphaproteobacteria</taxon>
        <taxon>Hyphomonadales</taxon>
        <taxon>Hyphomonadaceae</taxon>
        <taxon>Hyphomonas</taxon>
    </lineage>
</organism>
<comment type="subcellular location">
    <subcellularLocation>
        <location evidence="2 14">Cell inner membrane</location>
    </subcellularLocation>
</comment>
<dbReference type="InterPro" id="IPR036890">
    <property type="entry name" value="HATPase_C_sf"/>
</dbReference>
<dbReference type="Gene3D" id="1.10.287.130">
    <property type="match status" value="1"/>
</dbReference>
<dbReference type="InterPro" id="IPR003594">
    <property type="entry name" value="HATPase_dom"/>
</dbReference>
<evidence type="ECO:0000256" key="10">
    <source>
        <dbReference type="ARBA" id="ARBA00022840"/>
    </source>
</evidence>
<evidence type="ECO:0000256" key="4">
    <source>
        <dbReference type="ARBA" id="ARBA00022519"/>
    </source>
</evidence>
<proteinExistence type="predicted"/>
<evidence type="ECO:0000256" key="6">
    <source>
        <dbReference type="ARBA" id="ARBA00022679"/>
    </source>
</evidence>
<keyword evidence="4 14" id="KW-0997">Cell inner membrane</keyword>
<keyword evidence="5" id="KW-0597">Phosphoprotein</keyword>
<keyword evidence="11 14" id="KW-1133">Transmembrane helix</keyword>
<dbReference type="EC" id="2.7.13.3" evidence="14"/>
<accession>A0A059FIW8</accession>
<dbReference type="InterPro" id="IPR036097">
    <property type="entry name" value="HisK_dim/P_sf"/>
</dbReference>
<evidence type="ECO:0000256" key="14">
    <source>
        <dbReference type="RuleBase" id="RU364088"/>
    </source>
</evidence>
<evidence type="ECO:0000256" key="5">
    <source>
        <dbReference type="ARBA" id="ARBA00022553"/>
    </source>
</evidence>
<dbReference type="GO" id="GO:0000155">
    <property type="term" value="F:phosphorelay sensor kinase activity"/>
    <property type="evidence" value="ECO:0007669"/>
    <property type="project" value="InterPro"/>
</dbReference>
<dbReference type="SMART" id="SM00388">
    <property type="entry name" value="HisKA"/>
    <property type="match status" value="1"/>
</dbReference>
<evidence type="ECO:0000256" key="3">
    <source>
        <dbReference type="ARBA" id="ARBA00022475"/>
    </source>
</evidence>
<dbReference type="SUPFAM" id="SSF55874">
    <property type="entry name" value="ATPase domain of HSP90 chaperone/DNA topoisomerase II/histidine kinase"/>
    <property type="match status" value="1"/>
</dbReference>
<dbReference type="InterPro" id="IPR050428">
    <property type="entry name" value="TCS_sensor_his_kinase"/>
</dbReference>
<dbReference type="NCBIfam" id="TIGR01386">
    <property type="entry name" value="cztS_silS_copS"/>
    <property type="match status" value="1"/>
</dbReference>
<dbReference type="InterPro" id="IPR003661">
    <property type="entry name" value="HisK_dim/P_dom"/>
</dbReference>
<dbReference type="Proteomes" id="UP000025061">
    <property type="component" value="Unassembled WGS sequence"/>
</dbReference>
<evidence type="ECO:0000256" key="8">
    <source>
        <dbReference type="ARBA" id="ARBA00022741"/>
    </source>
</evidence>
<dbReference type="Pfam" id="PF02518">
    <property type="entry name" value="HATPase_c"/>
    <property type="match status" value="1"/>
</dbReference>
<dbReference type="AlphaFoldDB" id="A0A059FIW8"/>
<dbReference type="GO" id="GO:0005524">
    <property type="term" value="F:ATP binding"/>
    <property type="evidence" value="ECO:0007669"/>
    <property type="project" value="UniProtKB-KW"/>
</dbReference>
<dbReference type="GO" id="GO:0005886">
    <property type="term" value="C:plasma membrane"/>
    <property type="evidence" value="ECO:0007669"/>
    <property type="project" value="UniProtKB-SubCell"/>
</dbReference>
<protein>
    <recommendedName>
        <fullName evidence="14">Sensor protein</fullName>
        <ecNumber evidence="14">2.7.13.3</ecNumber>
    </recommendedName>
</protein>
<name>A0A059FIW8_9PROT</name>
<dbReference type="SMART" id="SM00304">
    <property type="entry name" value="HAMP"/>
    <property type="match status" value="1"/>
</dbReference>
<feature type="transmembrane region" description="Helical" evidence="14">
    <location>
        <begin position="153"/>
        <end position="178"/>
    </location>
</feature>
<dbReference type="CDD" id="cd00075">
    <property type="entry name" value="HATPase"/>
    <property type="match status" value="1"/>
</dbReference>
<evidence type="ECO:0000256" key="12">
    <source>
        <dbReference type="ARBA" id="ARBA00023012"/>
    </source>
</evidence>
<keyword evidence="13 14" id="KW-0472">Membrane</keyword>
<evidence type="ECO:0000256" key="2">
    <source>
        <dbReference type="ARBA" id="ARBA00004533"/>
    </source>
</evidence>
<keyword evidence="6 14" id="KW-0808">Transferase</keyword>
<evidence type="ECO:0000259" key="16">
    <source>
        <dbReference type="PROSITE" id="PS50885"/>
    </source>
</evidence>
<evidence type="ECO:0000256" key="13">
    <source>
        <dbReference type="ARBA" id="ARBA00023136"/>
    </source>
</evidence>
<comment type="catalytic activity">
    <reaction evidence="1 14">
        <text>ATP + protein L-histidine = ADP + protein N-phospho-L-histidine.</text>
        <dbReference type="EC" id="2.7.13.3"/>
    </reaction>
</comment>
<evidence type="ECO:0000256" key="7">
    <source>
        <dbReference type="ARBA" id="ARBA00022692"/>
    </source>
</evidence>
<sequence length="451" mass="49175">MKGRSIALHLAVMFGLSVAIVSSVAGVAINIFQADELRRHKMEELTGRYALVERIAESLSRDDWDIMIDKLRAFTPADDSLRFIIESPEPAFAYGLDFLEAAQFDRPEEGFGTARTQSRPYVTLSRYIEPLGTRPRVRLTVALGTSDIEQAQAVLAIGVVVISALAILAVSLLGWLIARRGLAPVGALSAHARLLGEGDLSQRLPAERLPSELEGLVFSLNQALGRVQTTYQKLSAFNADVAHELRTPVSNLIGETQVALSRQRSASDLEAVLQSNLEELERLKSIINDMLFLARADEGDLAGNLIDCSLAEETRKSADFMELAFEEAGTVLEICGDARARINQSLYRRAITNLLDNAIRHGTNGHVGVSITERGGQIEITSENDAAPLPPDVLDRLFDRFFRGDPARTGSEHTHGLGLAIVKAIARMHGGEVFARQAAGRIRIGLTLPVR</sequence>
<keyword evidence="9 14" id="KW-0418">Kinase</keyword>